<comment type="caution">
    <text evidence="1">The sequence shown here is derived from an EMBL/GenBank/DDBJ whole genome shotgun (WGS) entry which is preliminary data.</text>
</comment>
<dbReference type="Proteomes" id="UP001148629">
    <property type="component" value="Unassembled WGS sequence"/>
</dbReference>
<protein>
    <submittedName>
        <fullName evidence="1">Uncharacterized protein</fullName>
    </submittedName>
</protein>
<keyword evidence="2" id="KW-1185">Reference proteome</keyword>
<organism evidence="1 2">
    <name type="scientific">Fusarium decemcellulare</name>
    <dbReference type="NCBI Taxonomy" id="57161"/>
    <lineage>
        <taxon>Eukaryota</taxon>
        <taxon>Fungi</taxon>
        <taxon>Dikarya</taxon>
        <taxon>Ascomycota</taxon>
        <taxon>Pezizomycotina</taxon>
        <taxon>Sordariomycetes</taxon>
        <taxon>Hypocreomycetidae</taxon>
        <taxon>Hypocreales</taxon>
        <taxon>Nectriaceae</taxon>
        <taxon>Fusarium</taxon>
        <taxon>Fusarium decemcellulare species complex</taxon>
    </lineage>
</organism>
<gene>
    <name evidence="1" type="ORF">NM208_g1050</name>
</gene>
<accession>A0ACC1SX64</accession>
<evidence type="ECO:0000313" key="2">
    <source>
        <dbReference type="Proteomes" id="UP001148629"/>
    </source>
</evidence>
<evidence type="ECO:0000313" key="1">
    <source>
        <dbReference type="EMBL" id="KAJ3548341.1"/>
    </source>
</evidence>
<reference evidence="1" key="1">
    <citation type="submission" date="2022-08" db="EMBL/GenBank/DDBJ databases">
        <title>Genome Sequence of Fusarium decemcellulare.</title>
        <authorList>
            <person name="Buettner E."/>
        </authorList>
    </citation>
    <scope>NUCLEOTIDE SEQUENCE</scope>
    <source>
        <strain evidence="1">Babe19</strain>
    </source>
</reference>
<proteinExistence type="predicted"/>
<name>A0ACC1SX64_9HYPO</name>
<dbReference type="EMBL" id="JANRMS010000051">
    <property type="protein sequence ID" value="KAJ3548341.1"/>
    <property type="molecule type" value="Genomic_DNA"/>
</dbReference>
<sequence>MAAWSKIVTVALRISQLICAIIMVGIASDYVAKNKEQDLGHLSRFIFTLVVSAFCAFFAFIWLIPFSSNYMNWYIDGIACLFLGGDSGWLIYYSAKECGEASSSDFGVAVDKFDDDNALPCDKWKALYVFAIISAALWLISAGVGFFWVKKNLKYEKVKQPQRPHQARRRRR</sequence>